<dbReference type="AlphaFoldDB" id="A0A0C1ZP25"/>
<dbReference type="SUPFAM" id="SSF88659">
    <property type="entry name" value="Sigma3 and sigma4 domains of RNA polymerase sigma factors"/>
    <property type="match status" value="1"/>
</dbReference>
<feature type="domain" description="FecR protein" evidence="2">
    <location>
        <begin position="359"/>
        <end position="446"/>
    </location>
</feature>
<evidence type="ECO:0000256" key="1">
    <source>
        <dbReference type="SAM" id="MobiDB-lite"/>
    </source>
</evidence>
<dbReference type="InterPro" id="IPR006860">
    <property type="entry name" value="FecR"/>
</dbReference>
<comment type="caution">
    <text evidence="3">The sequence shown here is derived from an EMBL/GenBank/DDBJ whole genome shotgun (WGS) entry which is preliminary data.</text>
</comment>
<organism evidence="3 4">
    <name type="scientific">Enhygromyxa salina</name>
    <dbReference type="NCBI Taxonomy" id="215803"/>
    <lineage>
        <taxon>Bacteria</taxon>
        <taxon>Pseudomonadati</taxon>
        <taxon>Myxococcota</taxon>
        <taxon>Polyangia</taxon>
        <taxon>Nannocystales</taxon>
        <taxon>Nannocystaceae</taxon>
        <taxon>Enhygromyxa</taxon>
    </lineage>
</organism>
<dbReference type="Pfam" id="PF04773">
    <property type="entry name" value="FecR"/>
    <property type="match status" value="1"/>
</dbReference>
<proteinExistence type="predicted"/>
<reference evidence="3 4" key="1">
    <citation type="submission" date="2014-12" db="EMBL/GenBank/DDBJ databases">
        <title>Genome assembly of Enhygromyxa salina DSM 15201.</title>
        <authorList>
            <person name="Sharma G."/>
            <person name="Subramanian S."/>
        </authorList>
    </citation>
    <scope>NUCLEOTIDE SEQUENCE [LARGE SCALE GENOMIC DNA]</scope>
    <source>
        <strain evidence="3 4">DSM 15201</strain>
    </source>
</reference>
<dbReference type="InterPro" id="IPR013324">
    <property type="entry name" value="RNA_pol_sigma_r3/r4-like"/>
</dbReference>
<evidence type="ECO:0000259" key="2">
    <source>
        <dbReference type="Pfam" id="PF04773"/>
    </source>
</evidence>
<protein>
    <recommendedName>
        <fullName evidence="2">FecR protein domain-containing protein</fullName>
    </recommendedName>
</protein>
<dbReference type="Proteomes" id="UP000031599">
    <property type="component" value="Unassembled WGS sequence"/>
</dbReference>
<feature type="region of interest" description="Disordered" evidence="1">
    <location>
        <begin position="273"/>
        <end position="296"/>
    </location>
</feature>
<name>A0A0C1ZP25_9BACT</name>
<dbReference type="Gene3D" id="2.60.120.1440">
    <property type="match status" value="1"/>
</dbReference>
<sequence length="609" mass="65078">MERSGQTERSHSPESVIDLAGAELVQSVFRTTNALLASPSDAEEVALDALVKLHKKLTELASGNAAEAASEVLTAWLQGLPAWLDQVAVSKSKGRAPKRKRHSRKLDELAHLHEQASDRSNPKQVAAMLVKELLTYLPGRHRFVYVLVAGLGHTQARVAELLHLELAQVTRTLTVVETKLGEFGAHAPVAKAMAAGLAGDGGSPLHDYMQVFGGPDAATEARIRRRFESHLREGAGHLDLSGDSFHAGQFSGSHFRLEAIRPETLGRSAELESGIHEPDPTSPEPGLAQPELDASGLAPGRGRQGLAWGIAAIACVAVVVLAVSQLRMSERLAALDEKTHELVEVGAAQPADEGPPLLEPGSFAELEHGSRVEPSKDAVAKLVRSDSKGAEIALSAGSVSLHVKRYDGATWVVHAGRYNIVATAARFRVSFTDAVPEVEVFQGKVRVSGGLLGPEGVEVSSAVHTLAAMMATSEQALPPPEMLGAPVDPVAGADAAEPTGYVDPLAHDEMFGRALALRGTKPDEAEALFRRLVDLGRDDWVTERAFEQLRTMVAPDQREALRQAYAERFTDGMFAEPFAALGCQALEDDAADSCWTDFAEKFPNSLYGP</sequence>
<gene>
    <name evidence="3" type="ORF">DB30_03810</name>
</gene>
<dbReference type="RefSeq" id="WP_052546168.1">
    <property type="nucleotide sequence ID" value="NZ_JMCC02000003.1"/>
</dbReference>
<dbReference type="EMBL" id="JMCC02000003">
    <property type="protein sequence ID" value="KIG19254.1"/>
    <property type="molecule type" value="Genomic_DNA"/>
</dbReference>
<accession>A0A0C1ZP25</accession>
<evidence type="ECO:0000313" key="3">
    <source>
        <dbReference type="EMBL" id="KIG19254.1"/>
    </source>
</evidence>
<evidence type="ECO:0000313" key="4">
    <source>
        <dbReference type="Proteomes" id="UP000031599"/>
    </source>
</evidence>